<evidence type="ECO:0000313" key="1">
    <source>
        <dbReference type="EMBL" id="MDV3103551.1"/>
    </source>
</evidence>
<accession>A0AAE4T3B0</accession>
<gene>
    <name evidence="1" type="ORF">RBI02_03190</name>
</gene>
<name>A0AAE4T3B0_9EURY</name>
<reference evidence="1 2" key="1">
    <citation type="submission" date="2023-08" db="EMBL/GenBank/DDBJ databases">
        <title>Draft genome sequence of Thermococcus waiotapuensis WT1T, a thermophilic sulphur-dependent archaeon from order Thermococcales.</title>
        <authorList>
            <person name="Manners S.H."/>
            <person name="Carere C.R."/>
            <person name="Dhami M.K."/>
            <person name="Dobson R.C.J."/>
            <person name="Stott M.B."/>
        </authorList>
    </citation>
    <scope>NUCLEOTIDE SEQUENCE [LARGE SCALE GENOMIC DNA]</scope>
    <source>
        <strain evidence="1 2">WT1</strain>
    </source>
</reference>
<comment type="caution">
    <text evidence="1">The sequence shown here is derived from an EMBL/GenBank/DDBJ whole genome shotgun (WGS) entry which is preliminary data.</text>
</comment>
<sequence>MRRVLIVLGLLLVSLLLFSYFYLPSESMDELYQKIPEQVRENSKLVAAYYYSKTGFDGFREYQFALYNPENKTISVYTFKITKLLKVWPRMKEDRVTCKTPFNYSVLATSPEKLNDFKNCDNCRELLYKDRVYMNEEIESIYPSIEEIIGDKKNGTYVQIAILKDSEITTGTIVEVHGDVMFSTDDAYYGGLLYLPSPMLNFTRGVVVEFLPVDNKTIKRVVHYPGNVTLSNTMSWRYSQNTTWTLSEVPIGQILQELNSKQLQKAIGENVRVRFRIITDDAGKVYAWMRWIDKNKNIHAELGIYPSGKMDRRKFDYIYEYYCN</sequence>
<dbReference type="RefSeq" id="WP_315340373.1">
    <property type="nucleotide sequence ID" value="NZ_JAVDZE010000001.1"/>
</dbReference>
<organism evidence="1 2">
    <name type="scientific">Thermococcus waiotapuensis</name>
    <dbReference type="NCBI Taxonomy" id="90909"/>
    <lineage>
        <taxon>Archaea</taxon>
        <taxon>Methanobacteriati</taxon>
        <taxon>Methanobacteriota</taxon>
        <taxon>Thermococci</taxon>
        <taxon>Thermococcales</taxon>
        <taxon>Thermococcaceae</taxon>
        <taxon>Thermococcus</taxon>
    </lineage>
</organism>
<keyword evidence="2" id="KW-1185">Reference proteome</keyword>
<dbReference type="AlphaFoldDB" id="A0AAE4T3B0"/>
<proteinExistence type="predicted"/>
<protein>
    <submittedName>
        <fullName evidence="1">Uncharacterized protein</fullName>
    </submittedName>
</protein>
<dbReference type="EMBL" id="JAVDZE010000001">
    <property type="protein sequence ID" value="MDV3103551.1"/>
    <property type="molecule type" value="Genomic_DNA"/>
</dbReference>
<evidence type="ECO:0000313" key="2">
    <source>
        <dbReference type="Proteomes" id="UP001245683"/>
    </source>
</evidence>
<dbReference type="Proteomes" id="UP001245683">
    <property type="component" value="Unassembled WGS sequence"/>
</dbReference>